<organism evidence="1 2">
    <name type="scientific">Rhizophagus irregularis (strain DAOM 181602 / DAOM 197198 / MUCL 43194)</name>
    <name type="common">Arbuscular mycorrhizal fungus</name>
    <name type="synonym">Glomus intraradices</name>
    <dbReference type="NCBI Taxonomy" id="747089"/>
    <lineage>
        <taxon>Eukaryota</taxon>
        <taxon>Fungi</taxon>
        <taxon>Fungi incertae sedis</taxon>
        <taxon>Mucoromycota</taxon>
        <taxon>Glomeromycotina</taxon>
        <taxon>Glomeromycetes</taxon>
        <taxon>Glomerales</taxon>
        <taxon>Glomeraceae</taxon>
        <taxon>Rhizophagus</taxon>
    </lineage>
</organism>
<evidence type="ECO:0000313" key="1">
    <source>
        <dbReference type="EMBL" id="POG65763.1"/>
    </source>
</evidence>
<dbReference type="Proteomes" id="UP000018888">
    <property type="component" value="Unassembled WGS sequence"/>
</dbReference>
<gene>
    <name evidence="1" type="ORF">GLOIN_2v1662919</name>
</gene>
<dbReference type="AlphaFoldDB" id="A0A2P4PK45"/>
<evidence type="ECO:0000313" key="2">
    <source>
        <dbReference type="Proteomes" id="UP000018888"/>
    </source>
</evidence>
<protein>
    <submittedName>
        <fullName evidence="1">Uncharacterized protein</fullName>
    </submittedName>
</protein>
<reference evidence="1 2" key="2">
    <citation type="journal article" date="2018" name="New Phytol.">
        <title>High intraspecific genome diversity in the model arbuscular mycorrhizal symbiont Rhizophagus irregularis.</title>
        <authorList>
            <person name="Chen E.C.H."/>
            <person name="Morin E."/>
            <person name="Beaudet D."/>
            <person name="Noel J."/>
            <person name="Yildirir G."/>
            <person name="Ndikumana S."/>
            <person name="Charron P."/>
            <person name="St-Onge C."/>
            <person name="Giorgi J."/>
            <person name="Kruger M."/>
            <person name="Marton T."/>
            <person name="Ropars J."/>
            <person name="Grigoriev I.V."/>
            <person name="Hainaut M."/>
            <person name="Henrissat B."/>
            <person name="Roux C."/>
            <person name="Martin F."/>
            <person name="Corradi N."/>
        </authorList>
    </citation>
    <scope>NUCLEOTIDE SEQUENCE [LARGE SCALE GENOMIC DNA]</scope>
    <source>
        <strain evidence="1 2">DAOM 197198</strain>
    </source>
</reference>
<keyword evidence="2" id="KW-1185">Reference proteome</keyword>
<accession>A0A2P4PK45</accession>
<dbReference type="EMBL" id="AUPC02000206">
    <property type="protein sequence ID" value="POG65763.1"/>
    <property type="molecule type" value="Genomic_DNA"/>
</dbReference>
<comment type="caution">
    <text evidence="1">The sequence shown here is derived from an EMBL/GenBank/DDBJ whole genome shotgun (WGS) entry which is preliminary data.</text>
</comment>
<name>A0A2P4PK45_RHIID</name>
<sequence>MQIKTQLNKSPTSLIELDLSPGSTFQESDDLKNKIERNQPKKRRNVTTFLININSLYLIYTESLGLQEATFL</sequence>
<reference evidence="1 2" key="1">
    <citation type="journal article" date="2013" name="Proc. Natl. Acad. Sci. U.S.A.">
        <title>Genome of an arbuscular mycorrhizal fungus provides insight into the oldest plant symbiosis.</title>
        <authorList>
            <person name="Tisserant E."/>
            <person name="Malbreil M."/>
            <person name="Kuo A."/>
            <person name="Kohler A."/>
            <person name="Symeonidi A."/>
            <person name="Balestrini R."/>
            <person name="Charron P."/>
            <person name="Duensing N."/>
            <person name="Frei Dit Frey N."/>
            <person name="Gianinazzi-Pearson V."/>
            <person name="Gilbert L.B."/>
            <person name="Handa Y."/>
            <person name="Herr J.R."/>
            <person name="Hijri M."/>
            <person name="Koul R."/>
            <person name="Kawaguchi M."/>
            <person name="Krajinski F."/>
            <person name="Lammers P.J."/>
            <person name="Masclaux F.G."/>
            <person name="Murat C."/>
            <person name="Morin E."/>
            <person name="Ndikumana S."/>
            <person name="Pagni M."/>
            <person name="Petitpierre D."/>
            <person name="Requena N."/>
            <person name="Rosikiewicz P."/>
            <person name="Riley R."/>
            <person name="Saito K."/>
            <person name="San Clemente H."/>
            <person name="Shapiro H."/>
            <person name="van Tuinen D."/>
            <person name="Becard G."/>
            <person name="Bonfante P."/>
            <person name="Paszkowski U."/>
            <person name="Shachar-Hill Y.Y."/>
            <person name="Tuskan G.A."/>
            <person name="Young P.W."/>
            <person name="Sanders I.R."/>
            <person name="Henrissat B."/>
            <person name="Rensing S.A."/>
            <person name="Grigoriev I.V."/>
            <person name="Corradi N."/>
            <person name="Roux C."/>
            <person name="Martin F."/>
        </authorList>
    </citation>
    <scope>NUCLEOTIDE SEQUENCE [LARGE SCALE GENOMIC DNA]</scope>
    <source>
        <strain evidence="1 2">DAOM 197198</strain>
    </source>
</reference>
<proteinExistence type="predicted"/>